<evidence type="ECO:0000313" key="3">
    <source>
        <dbReference type="Proteomes" id="UP000823904"/>
    </source>
</evidence>
<comment type="caution">
    <text evidence="2">The sequence shown here is derived from an EMBL/GenBank/DDBJ whole genome shotgun (WGS) entry which is preliminary data.</text>
</comment>
<dbReference type="GO" id="GO:0006508">
    <property type="term" value="P:proteolysis"/>
    <property type="evidence" value="ECO:0007669"/>
    <property type="project" value="InterPro"/>
</dbReference>
<dbReference type="AlphaFoldDB" id="A0A9D2PF00"/>
<keyword evidence="1" id="KW-1133">Transmembrane helix</keyword>
<keyword evidence="1" id="KW-0472">Membrane</keyword>
<reference evidence="2" key="1">
    <citation type="journal article" date="2021" name="PeerJ">
        <title>Extensive microbial diversity within the chicken gut microbiome revealed by metagenomics and culture.</title>
        <authorList>
            <person name="Gilroy R."/>
            <person name="Ravi A."/>
            <person name="Getino M."/>
            <person name="Pursley I."/>
            <person name="Horton D.L."/>
            <person name="Alikhan N.F."/>
            <person name="Baker D."/>
            <person name="Gharbi K."/>
            <person name="Hall N."/>
            <person name="Watson M."/>
            <person name="Adriaenssens E.M."/>
            <person name="Foster-Nyarko E."/>
            <person name="Jarju S."/>
            <person name="Secka A."/>
            <person name="Antonio M."/>
            <person name="Oren A."/>
            <person name="Chaudhuri R.R."/>
            <person name="La Ragione R."/>
            <person name="Hildebrand F."/>
            <person name="Pallen M.J."/>
        </authorList>
    </citation>
    <scope>NUCLEOTIDE SEQUENCE</scope>
    <source>
        <strain evidence="2">ChiSjej3B21-8574</strain>
    </source>
</reference>
<organism evidence="2 3">
    <name type="scientific">Candidatus Anaerostipes avistercoris</name>
    <dbReference type="NCBI Taxonomy" id="2838462"/>
    <lineage>
        <taxon>Bacteria</taxon>
        <taxon>Bacillati</taxon>
        <taxon>Bacillota</taxon>
        <taxon>Clostridia</taxon>
        <taxon>Lachnospirales</taxon>
        <taxon>Lachnospiraceae</taxon>
        <taxon>Anaerostipes</taxon>
    </lineage>
</organism>
<proteinExistence type="predicted"/>
<feature type="transmembrane region" description="Helical" evidence="1">
    <location>
        <begin position="74"/>
        <end position="91"/>
    </location>
</feature>
<sequence>MIFLRQWAVLEILLFMVSKALKQNSSMWKVTVAAAAGSAAGCAALMLPGKILTLPAAVWLTVQIGFGSKWKKKMYFAGCLAAGAFLCGGIWTMCRPYIPGGSWILGGVISAAALWGFYRFFWRDVLRQKDFLYDVSFTWKGRRIRVCGFADTGNFLYEPAGRMPVSVLEASVLQKYYEESLEHLTEKHDGNGIRMIPYHSVGRKRGIMTGIIVDDIEISGKDGKIQVEKGVIGISEEPLSEKGVYQLLLHPDLMKYGRL</sequence>
<name>A0A9D2PF00_9FIRM</name>
<reference evidence="2" key="2">
    <citation type="submission" date="2021-04" db="EMBL/GenBank/DDBJ databases">
        <authorList>
            <person name="Gilroy R."/>
        </authorList>
    </citation>
    <scope>NUCLEOTIDE SEQUENCE</scope>
    <source>
        <strain evidence="2">ChiSjej3B21-8574</strain>
    </source>
</reference>
<accession>A0A9D2PF00</accession>
<dbReference type="Pfam" id="PF03419">
    <property type="entry name" value="Peptidase_U4"/>
    <property type="match status" value="1"/>
</dbReference>
<feature type="transmembrane region" description="Helical" evidence="1">
    <location>
        <begin position="32"/>
        <end position="62"/>
    </location>
</feature>
<dbReference type="GO" id="GO:0004190">
    <property type="term" value="F:aspartic-type endopeptidase activity"/>
    <property type="evidence" value="ECO:0007669"/>
    <property type="project" value="InterPro"/>
</dbReference>
<evidence type="ECO:0000313" key="2">
    <source>
        <dbReference type="EMBL" id="HJC49570.1"/>
    </source>
</evidence>
<dbReference type="InterPro" id="IPR005081">
    <property type="entry name" value="SpoIIGA"/>
</dbReference>
<keyword evidence="1" id="KW-0812">Transmembrane</keyword>
<protein>
    <submittedName>
        <fullName evidence="2">Sigma-E processing peptidase SpoIIGA</fullName>
    </submittedName>
</protein>
<dbReference type="EMBL" id="DWWD01000016">
    <property type="protein sequence ID" value="HJC49570.1"/>
    <property type="molecule type" value="Genomic_DNA"/>
</dbReference>
<feature type="transmembrane region" description="Helical" evidence="1">
    <location>
        <begin position="103"/>
        <end position="122"/>
    </location>
</feature>
<gene>
    <name evidence="2" type="ORF">H9754_03150</name>
</gene>
<dbReference type="Proteomes" id="UP000823904">
    <property type="component" value="Unassembled WGS sequence"/>
</dbReference>
<dbReference type="GO" id="GO:0030436">
    <property type="term" value="P:asexual sporulation"/>
    <property type="evidence" value="ECO:0007669"/>
    <property type="project" value="InterPro"/>
</dbReference>
<evidence type="ECO:0000256" key="1">
    <source>
        <dbReference type="SAM" id="Phobius"/>
    </source>
</evidence>